<evidence type="ECO:0000313" key="1">
    <source>
        <dbReference type="EMBL" id="MEQ2314627.1"/>
    </source>
</evidence>
<dbReference type="Proteomes" id="UP001469553">
    <property type="component" value="Unassembled WGS sequence"/>
</dbReference>
<evidence type="ECO:0000313" key="2">
    <source>
        <dbReference type="Proteomes" id="UP001469553"/>
    </source>
</evidence>
<organism evidence="1 2">
    <name type="scientific">Ameca splendens</name>
    <dbReference type="NCBI Taxonomy" id="208324"/>
    <lineage>
        <taxon>Eukaryota</taxon>
        <taxon>Metazoa</taxon>
        <taxon>Chordata</taxon>
        <taxon>Craniata</taxon>
        <taxon>Vertebrata</taxon>
        <taxon>Euteleostomi</taxon>
        <taxon>Actinopterygii</taxon>
        <taxon>Neopterygii</taxon>
        <taxon>Teleostei</taxon>
        <taxon>Neoteleostei</taxon>
        <taxon>Acanthomorphata</taxon>
        <taxon>Ovalentaria</taxon>
        <taxon>Atherinomorphae</taxon>
        <taxon>Cyprinodontiformes</taxon>
        <taxon>Goodeidae</taxon>
        <taxon>Ameca</taxon>
    </lineage>
</organism>
<accession>A0ABV1A954</accession>
<reference evidence="1 2" key="1">
    <citation type="submission" date="2021-06" db="EMBL/GenBank/DDBJ databases">
        <authorList>
            <person name="Palmer J.M."/>
        </authorList>
    </citation>
    <scope>NUCLEOTIDE SEQUENCE [LARGE SCALE GENOMIC DNA]</scope>
    <source>
        <strain evidence="1 2">AS_MEX2019</strain>
        <tissue evidence="1">Muscle</tissue>
    </source>
</reference>
<dbReference type="EMBL" id="JAHRIP010085586">
    <property type="protein sequence ID" value="MEQ2314627.1"/>
    <property type="molecule type" value="Genomic_DNA"/>
</dbReference>
<sequence>MASSSLSCLSAQVGTGPVSLFIITFSYQLQQHLHKLFSFCSVFTPEPVSFLDSVTAECSHDVESTGIWRLDPRLNQICGGPQYYSGYLGLFLWVFHEVTPGSSLLT</sequence>
<proteinExistence type="predicted"/>
<gene>
    <name evidence="1" type="ORF">AMECASPLE_014129</name>
</gene>
<comment type="caution">
    <text evidence="1">The sequence shown here is derived from an EMBL/GenBank/DDBJ whole genome shotgun (WGS) entry which is preliminary data.</text>
</comment>
<keyword evidence="2" id="KW-1185">Reference proteome</keyword>
<name>A0ABV1A954_9TELE</name>
<protein>
    <submittedName>
        <fullName evidence="1">Uncharacterized protein</fullName>
    </submittedName>
</protein>